<reference evidence="1 2" key="1">
    <citation type="submission" date="2008-06" db="EMBL/GenBank/DDBJ databases">
        <title>Complete nucleotide sequence analysis of the Agrotis ipsilon multiple nucleopolyhedrovirus.</title>
        <authorList>
            <person name="Harrison R.L."/>
        </authorList>
    </citation>
    <scope>NUCLEOTIDE SEQUENCE [LARGE SCALE GENOMIC DNA]</scope>
    <source>
        <strain evidence="1 2">Illinois</strain>
    </source>
</reference>
<name>B6D5X9_9ABAC</name>
<protein>
    <submittedName>
        <fullName evidence="1">Uncharacterized protein</fullName>
    </submittedName>
</protein>
<organism evidence="1 2">
    <name type="scientific">Agrotis ipsilon multiple nucleopolyhedrovirus</name>
    <dbReference type="NCBI Taxonomy" id="208013"/>
    <lineage>
        <taxon>Viruses</taxon>
        <taxon>Viruses incertae sedis</taxon>
        <taxon>Naldaviricetes</taxon>
        <taxon>Lefavirales</taxon>
        <taxon>Baculoviridae</taxon>
        <taxon>Alphabaculovirus</taxon>
        <taxon>Alphabaculovirus agipsilonis</taxon>
    </lineage>
</organism>
<proteinExistence type="predicted"/>
<accession>B6D5X9</accession>
<keyword evidence="2" id="KW-1185">Reference proteome</keyword>
<dbReference type="KEGG" id="vg:6965834"/>
<evidence type="ECO:0000313" key="2">
    <source>
        <dbReference type="Proteomes" id="UP000204251"/>
    </source>
</evidence>
<dbReference type="RefSeq" id="YP_002268095.1">
    <property type="nucleotide sequence ID" value="NC_011345.1"/>
</dbReference>
<dbReference type="OrthoDB" id="41264at10239"/>
<dbReference type="EMBL" id="EU839994">
    <property type="protein sequence ID" value="ACI28767.1"/>
    <property type="molecule type" value="Genomic_DNA"/>
</dbReference>
<evidence type="ECO:0000313" key="1">
    <source>
        <dbReference type="EMBL" id="ACI28767.1"/>
    </source>
</evidence>
<dbReference type="GeneID" id="6965834"/>
<dbReference type="Proteomes" id="UP000204251">
    <property type="component" value="Segment"/>
</dbReference>
<sequence>MLTPISLYKHMLWYVAKNSEEKNDDGGQQLINDAPESVRIDCSSSHIKLPPGWYYSKKHARLLGDANLFSAQANLRLIKMWTKLYSHTQAWVSDINHLVFYDPFNQSRDLIEEEGDDLESVLCENSDFVYVYLVKTLGLSLYYRCQPWINDVFMACKNVQENDQDLSSYIALRNLPKIQPVFIDNMYELVYLRK</sequence>